<organism evidence="1 2">
    <name type="scientific">Vitis vinifera</name>
    <name type="common">Grape</name>
    <dbReference type="NCBI Taxonomy" id="29760"/>
    <lineage>
        <taxon>Eukaryota</taxon>
        <taxon>Viridiplantae</taxon>
        <taxon>Streptophyta</taxon>
        <taxon>Embryophyta</taxon>
        <taxon>Tracheophyta</taxon>
        <taxon>Spermatophyta</taxon>
        <taxon>Magnoliopsida</taxon>
        <taxon>eudicotyledons</taxon>
        <taxon>Gunneridae</taxon>
        <taxon>Pentapetalae</taxon>
        <taxon>rosids</taxon>
        <taxon>Vitales</taxon>
        <taxon>Vitaceae</taxon>
        <taxon>Viteae</taxon>
        <taxon>Vitis</taxon>
    </lineage>
</organism>
<dbReference type="OrthoDB" id="288590at2759"/>
<protein>
    <submittedName>
        <fullName evidence="1">Uncharacterized protein</fullName>
    </submittedName>
</protein>
<dbReference type="SUPFAM" id="SSF51197">
    <property type="entry name" value="Clavaminate synthase-like"/>
    <property type="match status" value="1"/>
</dbReference>
<dbReference type="HOGENOM" id="CLU_1996759_0_0_1"/>
<dbReference type="Proteomes" id="UP000009183">
    <property type="component" value="Chromosome 9"/>
</dbReference>
<proteinExistence type="predicted"/>
<gene>
    <name evidence="1" type="ordered locus">VIT_09s0002g05330</name>
</gene>
<evidence type="ECO:0000313" key="1">
    <source>
        <dbReference type="EMBL" id="CCB59520.1"/>
    </source>
</evidence>
<dbReference type="AlphaFoldDB" id="F6HX50"/>
<accession>F6HX50</accession>
<evidence type="ECO:0000313" key="2">
    <source>
        <dbReference type="Proteomes" id="UP000009183"/>
    </source>
</evidence>
<dbReference type="eggNOG" id="KOG0143">
    <property type="taxonomic scope" value="Eukaryota"/>
</dbReference>
<sequence length="125" mass="14520">MGLETLPKIPIVDFSKENLKPGTDSWFPACNNVRHALEEVWLFHGSMKQWQIHPPKHRVIVKENEVRYTIELFSFTNGMIKIPEELVDDHHPLQFKSFDHIGLIYFLGTKEARNSASPLKAYYGL</sequence>
<dbReference type="PaxDb" id="29760-VIT_09s0002g05330.t01"/>
<keyword evidence="2" id="KW-1185">Reference proteome</keyword>
<dbReference type="EMBL" id="FN596494">
    <property type="protein sequence ID" value="CCB59520.1"/>
    <property type="molecule type" value="Genomic_DNA"/>
</dbReference>
<dbReference type="InParanoid" id="F6HX50"/>
<name>F6HX50_VITVI</name>
<reference evidence="2" key="1">
    <citation type="journal article" date="2007" name="Nature">
        <title>The grapevine genome sequence suggests ancestral hexaploidization in major angiosperm phyla.</title>
        <authorList>
            <consortium name="The French-Italian Public Consortium for Grapevine Genome Characterization."/>
            <person name="Jaillon O."/>
            <person name="Aury J.-M."/>
            <person name="Noel B."/>
            <person name="Policriti A."/>
            <person name="Clepet C."/>
            <person name="Casagrande A."/>
            <person name="Choisne N."/>
            <person name="Aubourg S."/>
            <person name="Vitulo N."/>
            <person name="Jubin C."/>
            <person name="Vezzi A."/>
            <person name="Legeai F."/>
            <person name="Hugueney P."/>
            <person name="Dasilva C."/>
            <person name="Horner D."/>
            <person name="Mica E."/>
            <person name="Jublot D."/>
            <person name="Poulain J."/>
            <person name="Bruyere C."/>
            <person name="Billault A."/>
            <person name="Segurens B."/>
            <person name="Gouyvenoux M."/>
            <person name="Ugarte E."/>
            <person name="Cattonaro F."/>
            <person name="Anthouard V."/>
            <person name="Vico V."/>
            <person name="Del Fabbro C."/>
            <person name="Alaux M."/>
            <person name="Di Gaspero G."/>
            <person name="Dumas V."/>
            <person name="Felice N."/>
            <person name="Paillard S."/>
            <person name="Juman I."/>
            <person name="Moroldo M."/>
            <person name="Scalabrin S."/>
            <person name="Canaguier A."/>
            <person name="Le Clainche I."/>
            <person name="Malacrida G."/>
            <person name="Durand E."/>
            <person name="Pesole G."/>
            <person name="Laucou V."/>
            <person name="Chatelet P."/>
            <person name="Merdinoglu D."/>
            <person name="Delledonne M."/>
            <person name="Pezzotti M."/>
            <person name="Lecharny A."/>
            <person name="Scarpelli C."/>
            <person name="Artiguenave F."/>
            <person name="Pe M.E."/>
            <person name="Valle G."/>
            <person name="Morgante M."/>
            <person name="Caboche M."/>
            <person name="Adam-Blondon A.-F."/>
            <person name="Weissenbach J."/>
            <person name="Quetier F."/>
            <person name="Wincker P."/>
        </authorList>
    </citation>
    <scope>NUCLEOTIDE SEQUENCE [LARGE SCALE GENOMIC DNA]</scope>
    <source>
        <strain evidence="2">cv. Pinot noir / PN40024</strain>
    </source>
</reference>